<comment type="similarity">
    <text evidence="6">Belongs to the BCD1 family.</text>
</comment>
<evidence type="ECO:0000256" key="2">
    <source>
        <dbReference type="ARBA" id="ARBA00022723"/>
    </source>
</evidence>
<keyword evidence="4" id="KW-0862">Zinc</keyword>
<evidence type="ECO:0000256" key="6">
    <source>
        <dbReference type="ARBA" id="ARBA00049654"/>
    </source>
</evidence>
<dbReference type="GO" id="GO:0005634">
    <property type="term" value="C:nucleus"/>
    <property type="evidence" value="ECO:0007669"/>
    <property type="project" value="TreeGrafter"/>
</dbReference>
<dbReference type="OrthoDB" id="272357at2759"/>
<keyword evidence="11" id="KW-1185">Reference proteome</keyword>
<sequence length="402" mass="43164">MSEPPSNPSGDSSTSTAAAPVPKPCKICLAPAKYTCPRCSSTTCSLACVKLHKQNDTCSGVRDPAKYVPLNQFTQGTWSDDYKWLEDGRRQVAGWGQGVKVEEVAGGGNAGRGRGRGRGGPAGRGQKRSRTDGMRRELLKLGCRAEFMPEGMGRKKMNQSSWNQKSGQLHLTIHLIIPHTLLAEPTTSPSSSSKTIAHPRVLFASNDDSATLPNLSSFLPPLNTPVAELQLLLPFYSTPSHPAPSHELHQQLFYPPLDADKPLKEVLQGAAWVEFPEIRVMLKDEWEKKIQKGEVVIIGREETQYDGIAGVAERTRDSGWGAKRSGAPLTAGGAEAAVPAKKAKVDAGTSLLALGDYASDEDSDEEVGEEGQIEEGEDEGEDPSLEVMEAVGRALIADLGEA</sequence>
<dbReference type="RefSeq" id="XP_019034805.1">
    <property type="nucleotide sequence ID" value="XM_019173079.1"/>
</dbReference>
<protein>
    <recommendedName>
        <fullName evidence="9">HIT-type domain-containing protein</fullName>
    </recommendedName>
</protein>
<dbReference type="InterPro" id="IPR007529">
    <property type="entry name" value="Znf_HIT"/>
</dbReference>
<dbReference type="GO" id="GO:0000492">
    <property type="term" value="P:box C/D snoRNP assembly"/>
    <property type="evidence" value="ECO:0007669"/>
    <property type="project" value="TreeGrafter"/>
</dbReference>
<comment type="caution">
    <text evidence="10">The sequence shown here is derived from an EMBL/GenBank/DDBJ whole genome shotgun (WGS) entry which is preliminary data.</text>
</comment>
<feature type="compositionally biased region" description="Acidic residues" evidence="8">
    <location>
        <begin position="358"/>
        <end position="384"/>
    </location>
</feature>
<dbReference type="Pfam" id="PF25790">
    <property type="entry name" value="BCD1"/>
    <property type="match status" value="1"/>
</dbReference>
<dbReference type="Gene3D" id="3.30.60.190">
    <property type="match status" value="1"/>
</dbReference>
<keyword evidence="3 7" id="KW-0863">Zinc-finger</keyword>
<feature type="region of interest" description="Disordered" evidence="8">
    <location>
        <begin position="103"/>
        <end position="133"/>
    </location>
</feature>
<feature type="domain" description="HIT-type" evidence="9">
    <location>
        <begin position="25"/>
        <end position="58"/>
    </location>
</feature>
<dbReference type="GeneID" id="30190120"/>
<feature type="compositionally biased region" description="Gly residues" evidence="8">
    <location>
        <begin position="105"/>
        <end position="123"/>
    </location>
</feature>
<dbReference type="EMBL" id="AWGH01000002">
    <property type="protein sequence ID" value="ODO07328.1"/>
    <property type="molecule type" value="Genomic_DNA"/>
</dbReference>
<dbReference type="Proteomes" id="UP000094819">
    <property type="component" value="Unassembled WGS sequence"/>
</dbReference>
<proteinExistence type="inferred from homology"/>
<feature type="region of interest" description="Disordered" evidence="8">
    <location>
        <begin position="354"/>
        <end position="385"/>
    </location>
</feature>
<dbReference type="GO" id="GO:0000463">
    <property type="term" value="P:maturation of LSU-rRNA from tricistronic rRNA transcript (SSU-rRNA, 5.8S rRNA, LSU-rRNA)"/>
    <property type="evidence" value="ECO:0007669"/>
    <property type="project" value="TreeGrafter"/>
</dbReference>
<evidence type="ECO:0000259" key="9">
    <source>
        <dbReference type="PROSITE" id="PS51083"/>
    </source>
</evidence>
<keyword evidence="1" id="KW-0597">Phosphoprotein</keyword>
<keyword evidence="2" id="KW-0479">Metal-binding</keyword>
<dbReference type="PANTHER" id="PTHR13483:SF3">
    <property type="entry name" value="BOX C_D SNORNA PROTEIN 1"/>
    <property type="match status" value="1"/>
</dbReference>
<accession>A0A1E3K2C4</accession>
<dbReference type="GO" id="GO:0070761">
    <property type="term" value="C:pre-snoRNP complex"/>
    <property type="evidence" value="ECO:0007669"/>
    <property type="project" value="TreeGrafter"/>
</dbReference>
<evidence type="ECO:0000256" key="8">
    <source>
        <dbReference type="SAM" id="MobiDB-lite"/>
    </source>
</evidence>
<dbReference type="InterPro" id="IPR051639">
    <property type="entry name" value="BCD1"/>
</dbReference>
<dbReference type="SUPFAM" id="SSF144232">
    <property type="entry name" value="HIT/MYND zinc finger-like"/>
    <property type="match status" value="1"/>
</dbReference>
<dbReference type="GO" id="GO:0008270">
    <property type="term" value="F:zinc ion binding"/>
    <property type="evidence" value="ECO:0007669"/>
    <property type="project" value="UniProtKB-UniRule"/>
</dbReference>
<organism evidence="10 11">
    <name type="scientific">Cryptococcus wingfieldii CBS 7118</name>
    <dbReference type="NCBI Taxonomy" id="1295528"/>
    <lineage>
        <taxon>Eukaryota</taxon>
        <taxon>Fungi</taxon>
        <taxon>Dikarya</taxon>
        <taxon>Basidiomycota</taxon>
        <taxon>Agaricomycotina</taxon>
        <taxon>Tremellomycetes</taxon>
        <taxon>Tremellales</taxon>
        <taxon>Cryptococcaceae</taxon>
        <taxon>Cryptococcus</taxon>
    </lineage>
</organism>
<dbReference type="GO" id="GO:0048254">
    <property type="term" value="P:snoRNA localization"/>
    <property type="evidence" value="ECO:0007669"/>
    <property type="project" value="TreeGrafter"/>
</dbReference>
<evidence type="ECO:0000256" key="3">
    <source>
        <dbReference type="ARBA" id="ARBA00022771"/>
    </source>
</evidence>
<evidence type="ECO:0000313" key="11">
    <source>
        <dbReference type="Proteomes" id="UP000094819"/>
    </source>
</evidence>
<evidence type="ECO:0000256" key="7">
    <source>
        <dbReference type="PROSITE-ProRule" id="PRU00453"/>
    </source>
</evidence>
<dbReference type="CDD" id="cd23023">
    <property type="entry name" value="zf-HIT_BCD1"/>
    <property type="match status" value="1"/>
</dbReference>
<gene>
    <name evidence="10" type="ORF">L198_00907</name>
</gene>
<dbReference type="PROSITE" id="PS51083">
    <property type="entry name" value="ZF_HIT"/>
    <property type="match status" value="1"/>
</dbReference>
<dbReference type="Pfam" id="PF04438">
    <property type="entry name" value="zf-HIT"/>
    <property type="match status" value="1"/>
</dbReference>
<dbReference type="InterPro" id="IPR057721">
    <property type="entry name" value="BCD1_alpha/beta"/>
</dbReference>
<name>A0A1E3K2C4_9TREE</name>
<dbReference type="PANTHER" id="PTHR13483">
    <property type="entry name" value="BOX C_D SNORNA PROTEIN 1-RELATED"/>
    <property type="match status" value="1"/>
</dbReference>
<reference evidence="10 11" key="1">
    <citation type="submission" date="2016-06" db="EMBL/GenBank/DDBJ databases">
        <title>Evolution of pathogenesis and genome organization in the Tremellales.</title>
        <authorList>
            <person name="Cuomo C."/>
            <person name="Litvintseva A."/>
            <person name="Heitman J."/>
            <person name="Chen Y."/>
            <person name="Sun S."/>
            <person name="Springer D."/>
            <person name="Dromer F."/>
            <person name="Young S."/>
            <person name="Zeng Q."/>
            <person name="Chapman S."/>
            <person name="Gujja S."/>
            <person name="Saif S."/>
            <person name="Birren B."/>
        </authorList>
    </citation>
    <scope>NUCLEOTIDE SEQUENCE [LARGE SCALE GENOMIC DNA]</scope>
    <source>
        <strain evidence="10 11">CBS 7118</strain>
    </source>
</reference>
<evidence type="ECO:0000313" key="10">
    <source>
        <dbReference type="EMBL" id="ODO07328.1"/>
    </source>
</evidence>
<evidence type="ECO:0000256" key="1">
    <source>
        <dbReference type="ARBA" id="ARBA00022553"/>
    </source>
</evidence>
<evidence type="ECO:0000256" key="5">
    <source>
        <dbReference type="ARBA" id="ARBA00049598"/>
    </source>
</evidence>
<comment type="function">
    <text evidence="5">Required for box C/D snoRNAs accumulation involved in snoRNA processing, snoRNA transport to the nucleolus and ribosome biogenesis.</text>
</comment>
<dbReference type="AlphaFoldDB" id="A0A1E3K2C4"/>
<evidence type="ECO:0000256" key="4">
    <source>
        <dbReference type="ARBA" id="ARBA00022833"/>
    </source>
</evidence>